<dbReference type="Proteomes" id="UP000235330">
    <property type="component" value="Unassembled WGS sequence"/>
</dbReference>
<proteinExistence type="predicted"/>
<dbReference type="AlphaFoldDB" id="A0A2N7F5G3"/>
<dbReference type="RefSeq" id="WP_102466833.1">
    <property type="nucleotide sequence ID" value="NZ_CAWNSM010000085.1"/>
</dbReference>
<reference evidence="2" key="1">
    <citation type="submission" date="2016-07" db="EMBL/GenBank/DDBJ databases">
        <title>Nontailed viruses are major unrecognized killers of bacteria in the ocean.</title>
        <authorList>
            <person name="Kauffman K."/>
            <person name="Hussain F."/>
            <person name="Yang J."/>
            <person name="Arevalo P."/>
            <person name="Brown J."/>
            <person name="Cutler M."/>
            <person name="Kelly L."/>
            <person name="Polz M.F."/>
        </authorList>
    </citation>
    <scope>NUCLEOTIDE SEQUENCE [LARGE SCALE GENOMIC DNA]</scope>
    <source>
        <strain evidence="2">10N.261.55.E11</strain>
    </source>
</reference>
<organism evidence="1 2">
    <name type="scientific">Vibrio splendidus</name>
    <dbReference type="NCBI Taxonomy" id="29497"/>
    <lineage>
        <taxon>Bacteria</taxon>
        <taxon>Pseudomonadati</taxon>
        <taxon>Pseudomonadota</taxon>
        <taxon>Gammaproteobacteria</taxon>
        <taxon>Vibrionales</taxon>
        <taxon>Vibrionaceae</taxon>
        <taxon>Vibrio</taxon>
    </lineage>
</organism>
<evidence type="ECO:0000313" key="1">
    <source>
        <dbReference type="EMBL" id="PMJ60891.1"/>
    </source>
</evidence>
<protein>
    <submittedName>
        <fullName evidence="1">Uncharacterized protein</fullName>
    </submittedName>
</protein>
<name>A0A2N7F5G3_VIBSP</name>
<sequence>MELSDPNDVLSLFKKLMMKIVEETKKPTINFDLNEHYYKRNMGQVAQINVSTLYLSLSSIFEQINELKTTIALDSGFYTCQSDYQTLLRQFCDDYQDVVNVAVSIKSCLDQRSGLLGFFKGYGNPIETILSGNSYQLNYQQLRSKFSYHAVVLQQSEKKMLDTVAKDLDDFMVKLYLVA</sequence>
<dbReference type="EMBL" id="MCWU01000085">
    <property type="protein sequence ID" value="PMJ60891.1"/>
    <property type="molecule type" value="Genomic_DNA"/>
</dbReference>
<gene>
    <name evidence="1" type="ORF">BCU17_06980</name>
</gene>
<evidence type="ECO:0000313" key="2">
    <source>
        <dbReference type="Proteomes" id="UP000235330"/>
    </source>
</evidence>
<accession>A0A2N7F5G3</accession>
<comment type="caution">
    <text evidence="1">The sequence shown here is derived from an EMBL/GenBank/DDBJ whole genome shotgun (WGS) entry which is preliminary data.</text>
</comment>